<dbReference type="InterPro" id="IPR000421">
    <property type="entry name" value="FA58C"/>
</dbReference>
<feature type="domain" description="F5/8 type C" evidence="1">
    <location>
        <begin position="1"/>
        <end position="84"/>
    </location>
</feature>
<sequence>MDNEHASPGPSLFNASRLRNNKNGGAWCPRQMVSRDSKEHLEIDLENLHVVTETRTQGRYGNGQGQEYAEEYMLDYWRPGLGDWVRWKNRSGKEVSFELLFLTNNILGNMKMTFGIRGYF</sequence>
<dbReference type="AlphaFoldDB" id="A0ABD2NAZ9"/>
<reference evidence="2 3" key="1">
    <citation type="journal article" date="2021" name="BMC Biol.">
        <title>Horizontally acquired antibacterial genes associated with adaptive radiation of ladybird beetles.</title>
        <authorList>
            <person name="Li H.S."/>
            <person name="Tang X.F."/>
            <person name="Huang Y.H."/>
            <person name="Xu Z.Y."/>
            <person name="Chen M.L."/>
            <person name="Du X.Y."/>
            <person name="Qiu B.Y."/>
            <person name="Chen P.T."/>
            <person name="Zhang W."/>
            <person name="Slipinski A."/>
            <person name="Escalona H.E."/>
            <person name="Waterhouse R.M."/>
            <person name="Zwick A."/>
            <person name="Pang H."/>
        </authorList>
    </citation>
    <scope>NUCLEOTIDE SEQUENCE [LARGE SCALE GENOMIC DNA]</scope>
    <source>
        <strain evidence="2">SYSU2018</strain>
    </source>
</reference>
<dbReference type="Pfam" id="PF00754">
    <property type="entry name" value="F5_F8_type_C"/>
    <property type="match status" value="1"/>
</dbReference>
<evidence type="ECO:0000313" key="3">
    <source>
        <dbReference type="Proteomes" id="UP001516400"/>
    </source>
</evidence>
<organism evidence="2 3">
    <name type="scientific">Cryptolaemus montrouzieri</name>
    <dbReference type="NCBI Taxonomy" id="559131"/>
    <lineage>
        <taxon>Eukaryota</taxon>
        <taxon>Metazoa</taxon>
        <taxon>Ecdysozoa</taxon>
        <taxon>Arthropoda</taxon>
        <taxon>Hexapoda</taxon>
        <taxon>Insecta</taxon>
        <taxon>Pterygota</taxon>
        <taxon>Neoptera</taxon>
        <taxon>Endopterygota</taxon>
        <taxon>Coleoptera</taxon>
        <taxon>Polyphaga</taxon>
        <taxon>Cucujiformia</taxon>
        <taxon>Coccinelloidea</taxon>
        <taxon>Coccinellidae</taxon>
        <taxon>Scymninae</taxon>
        <taxon>Scymnini</taxon>
        <taxon>Cryptolaemus</taxon>
    </lineage>
</organism>
<dbReference type="Gene3D" id="2.60.120.260">
    <property type="entry name" value="Galactose-binding domain-like"/>
    <property type="match status" value="1"/>
</dbReference>
<keyword evidence="3" id="KW-1185">Reference proteome</keyword>
<gene>
    <name evidence="2" type="ORF">HHI36_020118</name>
</gene>
<comment type="caution">
    <text evidence="2">The sequence shown here is derived from an EMBL/GenBank/DDBJ whole genome shotgun (WGS) entry which is preliminary data.</text>
</comment>
<dbReference type="PROSITE" id="PS50022">
    <property type="entry name" value="FA58C_3"/>
    <property type="match status" value="1"/>
</dbReference>
<evidence type="ECO:0000259" key="1">
    <source>
        <dbReference type="PROSITE" id="PS50022"/>
    </source>
</evidence>
<dbReference type="Proteomes" id="UP001516400">
    <property type="component" value="Unassembled WGS sequence"/>
</dbReference>
<dbReference type="SUPFAM" id="SSF49785">
    <property type="entry name" value="Galactose-binding domain-like"/>
    <property type="match status" value="1"/>
</dbReference>
<proteinExistence type="predicted"/>
<protein>
    <recommendedName>
        <fullName evidence="1">F5/8 type C domain-containing protein</fullName>
    </recommendedName>
</protein>
<dbReference type="EMBL" id="JABFTP020000083">
    <property type="protein sequence ID" value="KAL3275351.1"/>
    <property type="molecule type" value="Genomic_DNA"/>
</dbReference>
<accession>A0ABD2NAZ9</accession>
<dbReference type="InterPro" id="IPR008979">
    <property type="entry name" value="Galactose-bd-like_sf"/>
</dbReference>
<evidence type="ECO:0000313" key="2">
    <source>
        <dbReference type="EMBL" id="KAL3275351.1"/>
    </source>
</evidence>
<name>A0ABD2NAZ9_9CUCU</name>